<evidence type="ECO:0000256" key="3">
    <source>
        <dbReference type="ARBA" id="ARBA00022723"/>
    </source>
</evidence>
<evidence type="ECO:0000313" key="10">
    <source>
        <dbReference type="Proteomes" id="UP000622610"/>
    </source>
</evidence>
<keyword evidence="3" id="KW-0479">Metal-binding</keyword>
<keyword evidence="4" id="KW-0663">Pyridoxal phosphate</keyword>
<evidence type="ECO:0000256" key="6">
    <source>
        <dbReference type="ARBA" id="ARBA00023014"/>
    </source>
</evidence>
<reference evidence="9" key="1">
    <citation type="journal article" date="2014" name="Int. J. Syst. Evol. Microbiol.">
        <title>Complete genome sequence of Corynebacterium casei LMG S-19264T (=DSM 44701T), isolated from a smear-ripened cheese.</title>
        <authorList>
            <consortium name="US DOE Joint Genome Institute (JGI-PGF)"/>
            <person name="Walter F."/>
            <person name="Albersmeier A."/>
            <person name="Kalinowski J."/>
            <person name="Ruckert C."/>
        </authorList>
    </citation>
    <scope>NUCLEOTIDE SEQUENCE</scope>
    <source>
        <strain evidence="9">CCM 8433</strain>
    </source>
</reference>
<dbReference type="Gene3D" id="3.90.1150.10">
    <property type="entry name" value="Aspartate Aminotransferase, domain 1"/>
    <property type="match status" value="1"/>
</dbReference>
<evidence type="ECO:0000256" key="2">
    <source>
        <dbReference type="ARBA" id="ARBA00006490"/>
    </source>
</evidence>
<evidence type="ECO:0000259" key="8">
    <source>
        <dbReference type="Pfam" id="PF00266"/>
    </source>
</evidence>
<sequence length="380" mass="42341">MIYFDHSATSPIYPESLNTYIQTSQRMIGNPSSLHDLGNQAHRLLQRAREQVADYLSVTSKEIFFTSGGTEGNNWIIKGTALAKKNFGNHVILSSIEHPSVTESAKQLTELGFELSYAPVDERGFVDVVRLEQLIRKETILVSIMAINNEIGAIQPIKEISRVLENYPTIHFHVDAVQGVGHVDTNIWLTPRVDFATFSAHKFHGPRGVGFIFWRYGRKLAPLLTGGGQENNARSSTENLAGIVAMARSLRLTLEKKAQAPNHVAQLKSELLTALGKYEKVTRFSQEENFAPHIICFGLKGIRGEVLVHAFEEKSIYISTTSACSSKKQQVKGTLNAMQVPNELATTAVRVSLDQSNTMVEVEQFLIVFNQLYQKLSKIN</sequence>
<evidence type="ECO:0000256" key="4">
    <source>
        <dbReference type="ARBA" id="ARBA00022898"/>
    </source>
</evidence>
<dbReference type="Gene3D" id="3.40.640.10">
    <property type="entry name" value="Type I PLP-dependent aspartate aminotransferase-like (Major domain)"/>
    <property type="match status" value="1"/>
</dbReference>
<organism evidence="9 10">
    <name type="scientific">Enterococcus alcedinis</name>
    <dbReference type="NCBI Taxonomy" id="1274384"/>
    <lineage>
        <taxon>Bacteria</taxon>
        <taxon>Bacillati</taxon>
        <taxon>Bacillota</taxon>
        <taxon>Bacilli</taxon>
        <taxon>Lactobacillales</taxon>
        <taxon>Enterococcaceae</taxon>
        <taxon>Enterococcus</taxon>
    </lineage>
</organism>
<dbReference type="InterPro" id="IPR015424">
    <property type="entry name" value="PyrdxlP-dep_Trfase"/>
</dbReference>
<keyword evidence="10" id="KW-1185">Reference proteome</keyword>
<dbReference type="GO" id="GO:0046872">
    <property type="term" value="F:metal ion binding"/>
    <property type="evidence" value="ECO:0007669"/>
    <property type="project" value="UniProtKB-KW"/>
</dbReference>
<gene>
    <name evidence="9" type="ORF">GCM10011482_24190</name>
</gene>
<accession>A0A917JJ10</accession>
<evidence type="ECO:0000256" key="7">
    <source>
        <dbReference type="RuleBase" id="RU004504"/>
    </source>
</evidence>
<keyword evidence="5" id="KW-0408">Iron</keyword>
<evidence type="ECO:0000256" key="1">
    <source>
        <dbReference type="ARBA" id="ARBA00001933"/>
    </source>
</evidence>
<comment type="cofactor">
    <cofactor evidence="1 7">
        <name>pyridoxal 5'-phosphate</name>
        <dbReference type="ChEBI" id="CHEBI:597326"/>
    </cofactor>
</comment>
<dbReference type="InterPro" id="IPR020578">
    <property type="entry name" value="Aminotrans_V_PyrdxlP_BS"/>
</dbReference>
<comment type="caution">
    <text evidence="9">The sequence shown here is derived from an EMBL/GenBank/DDBJ whole genome shotgun (WGS) entry which is preliminary data.</text>
</comment>
<keyword evidence="9" id="KW-0808">Transferase</keyword>
<feature type="domain" description="Aminotransferase class V" evidence="8">
    <location>
        <begin position="2"/>
        <end position="365"/>
    </location>
</feature>
<dbReference type="GO" id="GO:0051536">
    <property type="term" value="F:iron-sulfur cluster binding"/>
    <property type="evidence" value="ECO:0007669"/>
    <property type="project" value="UniProtKB-KW"/>
</dbReference>
<dbReference type="AlphaFoldDB" id="A0A917JJ10"/>
<dbReference type="EMBL" id="BMDT01000017">
    <property type="protein sequence ID" value="GGI66765.1"/>
    <property type="molecule type" value="Genomic_DNA"/>
</dbReference>
<dbReference type="Gene3D" id="1.10.260.50">
    <property type="match status" value="1"/>
</dbReference>
<dbReference type="InterPro" id="IPR015421">
    <property type="entry name" value="PyrdxlP-dep_Trfase_major"/>
</dbReference>
<dbReference type="InterPro" id="IPR015422">
    <property type="entry name" value="PyrdxlP-dep_Trfase_small"/>
</dbReference>
<dbReference type="RefSeq" id="WP_188368584.1">
    <property type="nucleotide sequence ID" value="NZ_BMDT01000017.1"/>
</dbReference>
<dbReference type="InterPro" id="IPR016454">
    <property type="entry name" value="Cysteine_dSase"/>
</dbReference>
<evidence type="ECO:0000313" key="9">
    <source>
        <dbReference type="EMBL" id="GGI66765.1"/>
    </source>
</evidence>
<dbReference type="Proteomes" id="UP000622610">
    <property type="component" value="Unassembled WGS sequence"/>
</dbReference>
<dbReference type="GO" id="GO:0008483">
    <property type="term" value="F:transaminase activity"/>
    <property type="evidence" value="ECO:0007669"/>
    <property type="project" value="UniProtKB-KW"/>
</dbReference>
<comment type="similarity">
    <text evidence="2">Belongs to the class-V pyridoxal-phosphate-dependent aminotransferase family. NifS/IscS subfamily.</text>
</comment>
<dbReference type="InterPro" id="IPR000192">
    <property type="entry name" value="Aminotrans_V_dom"/>
</dbReference>
<dbReference type="PIRSF" id="PIRSF005572">
    <property type="entry name" value="NifS"/>
    <property type="match status" value="1"/>
</dbReference>
<dbReference type="PANTHER" id="PTHR11601">
    <property type="entry name" value="CYSTEINE DESULFURYLASE FAMILY MEMBER"/>
    <property type="match status" value="1"/>
</dbReference>
<evidence type="ECO:0000256" key="5">
    <source>
        <dbReference type="ARBA" id="ARBA00023004"/>
    </source>
</evidence>
<dbReference type="PROSITE" id="PS00595">
    <property type="entry name" value="AA_TRANSFER_CLASS_5"/>
    <property type="match status" value="1"/>
</dbReference>
<name>A0A917JJ10_9ENTE</name>
<dbReference type="Pfam" id="PF00266">
    <property type="entry name" value="Aminotran_5"/>
    <property type="match status" value="1"/>
</dbReference>
<keyword evidence="6" id="KW-0411">Iron-sulfur</keyword>
<proteinExistence type="inferred from homology"/>
<reference evidence="9" key="2">
    <citation type="submission" date="2020-09" db="EMBL/GenBank/DDBJ databases">
        <authorList>
            <person name="Sun Q."/>
            <person name="Sedlacek I."/>
        </authorList>
    </citation>
    <scope>NUCLEOTIDE SEQUENCE</scope>
    <source>
        <strain evidence="9">CCM 8433</strain>
    </source>
</reference>
<dbReference type="PANTHER" id="PTHR11601:SF50">
    <property type="entry name" value="CYSTEINE DESULFURASE ISCS 2-RELATED"/>
    <property type="match status" value="1"/>
</dbReference>
<keyword evidence="9" id="KW-0032">Aminotransferase</keyword>
<dbReference type="SUPFAM" id="SSF53383">
    <property type="entry name" value="PLP-dependent transferases"/>
    <property type="match status" value="1"/>
</dbReference>
<protein>
    <submittedName>
        <fullName evidence="9">Aminotransferase V</fullName>
    </submittedName>
</protein>